<name>A0ABV7YG48_9ACTN</name>
<gene>
    <name evidence="1" type="ORF">ACFOUW_22295</name>
</gene>
<dbReference type="SUPFAM" id="SSF56112">
    <property type="entry name" value="Protein kinase-like (PK-like)"/>
    <property type="match status" value="1"/>
</dbReference>
<dbReference type="Gene3D" id="3.30.200.20">
    <property type="entry name" value="Phosphorylase Kinase, domain 1"/>
    <property type="match status" value="1"/>
</dbReference>
<comment type="caution">
    <text evidence="1">The sequence shown here is derived from an EMBL/GenBank/DDBJ whole genome shotgun (WGS) entry which is preliminary data.</text>
</comment>
<dbReference type="Proteomes" id="UP001595699">
    <property type="component" value="Unassembled WGS sequence"/>
</dbReference>
<dbReference type="RefSeq" id="WP_205115677.1">
    <property type="nucleotide sequence ID" value="NZ_JAFBCM010000001.1"/>
</dbReference>
<organism evidence="1 2">
    <name type="scientific">Tenggerimyces flavus</name>
    <dbReference type="NCBI Taxonomy" id="1708749"/>
    <lineage>
        <taxon>Bacteria</taxon>
        <taxon>Bacillati</taxon>
        <taxon>Actinomycetota</taxon>
        <taxon>Actinomycetes</taxon>
        <taxon>Propionibacteriales</taxon>
        <taxon>Nocardioidaceae</taxon>
        <taxon>Tenggerimyces</taxon>
    </lineage>
</organism>
<accession>A0ABV7YG48</accession>
<dbReference type="InterPro" id="IPR011009">
    <property type="entry name" value="Kinase-like_dom_sf"/>
</dbReference>
<proteinExistence type="predicted"/>
<dbReference type="EMBL" id="JBHRZH010000019">
    <property type="protein sequence ID" value="MFC3763587.1"/>
    <property type="molecule type" value="Genomic_DNA"/>
</dbReference>
<evidence type="ECO:0000313" key="2">
    <source>
        <dbReference type="Proteomes" id="UP001595699"/>
    </source>
</evidence>
<keyword evidence="2" id="KW-1185">Reference proteome</keyword>
<reference evidence="2" key="1">
    <citation type="journal article" date="2019" name="Int. J. Syst. Evol. Microbiol.">
        <title>The Global Catalogue of Microorganisms (GCM) 10K type strain sequencing project: providing services to taxonomists for standard genome sequencing and annotation.</title>
        <authorList>
            <consortium name="The Broad Institute Genomics Platform"/>
            <consortium name="The Broad Institute Genome Sequencing Center for Infectious Disease"/>
            <person name="Wu L."/>
            <person name="Ma J."/>
        </authorList>
    </citation>
    <scope>NUCLEOTIDE SEQUENCE [LARGE SCALE GENOMIC DNA]</scope>
    <source>
        <strain evidence="2">CGMCC 4.7241</strain>
    </source>
</reference>
<evidence type="ECO:0000313" key="1">
    <source>
        <dbReference type="EMBL" id="MFC3763587.1"/>
    </source>
</evidence>
<protein>
    <submittedName>
        <fullName evidence="1">Phosphotransferase</fullName>
    </submittedName>
</protein>
<sequence>MSPSAATIERLLGVPVVSVERVAPWEVARATLADGRTVIVKWGRAEGVDRAEPERFLAERSALEFVADLGLTPKLLAAGDGLLVMEDLGPRPSLRELLLDGDDTALVDFARTLGRLHAATVGRAEEYYAGLGAWADPSADRGAFLALWQDGVDHLADFGVPMSTAAAHELAAVIEEILEPGPFLALSNGDVGLNNYLVLGPGDGRLIDFEAAGFRSVLAEMTDIFTPGPMWVTLDDPAPLEAAYRAEFDVVDDRTFGRAVAGGVFVWAARRFATLPKIDARPAGELSRPHRIATLEAAAATAERFGCLPALTGWTLAGAAMLRKRWPDADIDLAALPPYTTRT</sequence>